<dbReference type="Proteomes" id="UP001061302">
    <property type="component" value="Chromosome"/>
</dbReference>
<dbReference type="InterPro" id="IPR003607">
    <property type="entry name" value="HD/PDEase_dom"/>
</dbReference>
<proteinExistence type="predicted"/>
<reference evidence="2" key="1">
    <citation type="submission" date="2022-10" db="EMBL/GenBank/DDBJ databases">
        <title>Chitiniphilus purpureus sp. nov., a novel chitin-degrading bacterium isolated from crawfish pond sediment.</title>
        <authorList>
            <person name="Li K."/>
        </authorList>
    </citation>
    <scope>NUCLEOTIDE SEQUENCE</scope>
    <source>
        <strain evidence="2">CD1</strain>
    </source>
</reference>
<dbReference type="SUPFAM" id="SSF109604">
    <property type="entry name" value="HD-domain/PDEase-like"/>
    <property type="match status" value="1"/>
</dbReference>
<sequence length="424" mass="46632">MESASLATVNHHYLDRVVQAAQHREIEASEDIYTDSGIKLLAKGARISTATQERLIIHKLKKPLESCLTVSDGVDADHLIKVGHAVVEANPGLRPLFDDFGLLPRLRDLPLNAAAVSMLTVAASHNEATLRHYVLVTLLGLGLGRRLRLTETELGVIAAAGILHDIGELYIDQRHLERDRVLSPEDWRHVSVHPVIGHKLAREVCGMPAEVAECILQHHERGDGGGYPRGLPAAQLSRCGRVLAAAEMIASLAEGGQYPLERAEVALRIVPIEYDPALVSAVSRALGECRANDFPSDETAHHVSSMHALLLKIARIVETLSDFMGQAQAQAEPVRQLLERVEARFTLIQRAFSSTGLDLCSDERKFDTLIGEASGWLQFELSLVLREIRWRLRELARDLALRAALQSSEAAAYFQPLVQVLHDG</sequence>
<protein>
    <submittedName>
        <fullName evidence="2">HD domain-containing protein</fullName>
    </submittedName>
</protein>
<dbReference type="InterPro" id="IPR037522">
    <property type="entry name" value="HD_GYP_dom"/>
</dbReference>
<dbReference type="PANTHER" id="PTHR43155">
    <property type="entry name" value="CYCLIC DI-GMP PHOSPHODIESTERASE PA4108-RELATED"/>
    <property type="match status" value="1"/>
</dbReference>
<dbReference type="Gene3D" id="1.10.3210.10">
    <property type="entry name" value="Hypothetical protein af1432"/>
    <property type="match status" value="1"/>
</dbReference>
<dbReference type="EMBL" id="CP106753">
    <property type="protein sequence ID" value="UXY13985.1"/>
    <property type="molecule type" value="Genomic_DNA"/>
</dbReference>
<accession>A0ABY6DI14</accession>
<dbReference type="PANTHER" id="PTHR43155:SF2">
    <property type="entry name" value="CYCLIC DI-GMP PHOSPHODIESTERASE PA4108"/>
    <property type="match status" value="1"/>
</dbReference>
<organism evidence="2 3">
    <name type="scientific">Chitiniphilus purpureus</name>
    <dbReference type="NCBI Taxonomy" id="2981137"/>
    <lineage>
        <taxon>Bacteria</taxon>
        <taxon>Pseudomonadati</taxon>
        <taxon>Pseudomonadota</taxon>
        <taxon>Betaproteobacteria</taxon>
        <taxon>Neisseriales</taxon>
        <taxon>Chitinibacteraceae</taxon>
        <taxon>Chitiniphilus</taxon>
    </lineage>
</organism>
<dbReference type="RefSeq" id="WP_263123283.1">
    <property type="nucleotide sequence ID" value="NZ_CP106753.1"/>
</dbReference>
<dbReference type="SMART" id="SM00471">
    <property type="entry name" value="HDc"/>
    <property type="match status" value="1"/>
</dbReference>
<evidence type="ECO:0000313" key="3">
    <source>
        <dbReference type="Proteomes" id="UP001061302"/>
    </source>
</evidence>
<name>A0ABY6DI14_9NEIS</name>
<dbReference type="PROSITE" id="PS51832">
    <property type="entry name" value="HD_GYP"/>
    <property type="match status" value="1"/>
</dbReference>
<dbReference type="CDD" id="cd00077">
    <property type="entry name" value="HDc"/>
    <property type="match status" value="1"/>
</dbReference>
<feature type="domain" description="HD-GYP" evidence="1">
    <location>
        <begin position="103"/>
        <end position="302"/>
    </location>
</feature>
<evidence type="ECO:0000313" key="2">
    <source>
        <dbReference type="EMBL" id="UXY13985.1"/>
    </source>
</evidence>
<gene>
    <name evidence="2" type="ORF">N8I74_11695</name>
</gene>
<dbReference type="Pfam" id="PF13487">
    <property type="entry name" value="HD_5"/>
    <property type="match status" value="1"/>
</dbReference>
<evidence type="ECO:0000259" key="1">
    <source>
        <dbReference type="PROSITE" id="PS51832"/>
    </source>
</evidence>
<keyword evidence="3" id="KW-1185">Reference proteome</keyword>